<accession>A0A8X6QU26</accession>
<proteinExistence type="predicted"/>
<protein>
    <submittedName>
        <fullName evidence="1">Uncharacterized protein</fullName>
    </submittedName>
</protein>
<evidence type="ECO:0000313" key="2">
    <source>
        <dbReference type="Proteomes" id="UP000887013"/>
    </source>
</evidence>
<reference evidence="1" key="1">
    <citation type="submission" date="2020-08" db="EMBL/GenBank/DDBJ databases">
        <title>Multicomponent nature underlies the extraordinary mechanical properties of spider dragline silk.</title>
        <authorList>
            <person name="Kono N."/>
            <person name="Nakamura H."/>
            <person name="Mori M."/>
            <person name="Yoshida Y."/>
            <person name="Ohtoshi R."/>
            <person name="Malay A.D."/>
            <person name="Moran D.A.P."/>
            <person name="Tomita M."/>
            <person name="Numata K."/>
            <person name="Arakawa K."/>
        </authorList>
    </citation>
    <scope>NUCLEOTIDE SEQUENCE</scope>
</reference>
<keyword evidence="2" id="KW-1185">Reference proteome</keyword>
<evidence type="ECO:0000313" key="1">
    <source>
        <dbReference type="EMBL" id="GFU39271.1"/>
    </source>
</evidence>
<dbReference type="Proteomes" id="UP000887013">
    <property type="component" value="Unassembled WGS sequence"/>
</dbReference>
<gene>
    <name evidence="1" type="ORF">NPIL_406951</name>
</gene>
<comment type="caution">
    <text evidence="1">The sequence shown here is derived from an EMBL/GenBank/DDBJ whole genome shotgun (WGS) entry which is preliminary data.</text>
</comment>
<dbReference type="AlphaFoldDB" id="A0A8X6QU26"/>
<sequence length="108" mass="12448">MSFPKTVVRCELKQLKGTSGNSASSKLYSSRKVYFPNGRSIVHQCLMCSYSSYHITSMKRHVRCHTDACNPEKEINQEKSISNPIQEKQDPENFSFLDAIKEIQDLFR</sequence>
<name>A0A8X6QU26_NEPPI</name>
<dbReference type="EMBL" id="BMAW01035324">
    <property type="protein sequence ID" value="GFU39271.1"/>
    <property type="molecule type" value="Genomic_DNA"/>
</dbReference>
<organism evidence="1 2">
    <name type="scientific">Nephila pilipes</name>
    <name type="common">Giant wood spider</name>
    <name type="synonym">Nephila maculata</name>
    <dbReference type="NCBI Taxonomy" id="299642"/>
    <lineage>
        <taxon>Eukaryota</taxon>
        <taxon>Metazoa</taxon>
        <taxon>Ecdysozoa</taxon>
        <taxon>Arthropoda</taxon>
        <taxon>Chelicerata</taxon>
        <taxon>Arachnida</taxon>
        <taxon>Araneae</taxon>
        <taxon>Araneomorphae</taxon>
        <taxon>Entelegynae</taxon>
        <taxon>Araneoidea</taxon>
        <taxon>Nephilidae</taxon>
        <taxon>Nephila</taxon>
    </lineage>
</organism>